<evidence type="ECO:0000259" key="1">
    <source>
        <dbReference type="Pfam" id="PF04230"/>
    </source>
</evidence>
<dbReference type="AlphaFoldDB" id="D7DYG5"/>
<dbReference type="PANTHER" id="PTHR36836:SF1">
    <property type="entry name" value="COLANIC ACID BIOSYNTHESIS PROTEIN WCAK"/>
    <property type="match status" value="1"/>
</dbReference>
<keyword evidence="2" id="KW-0808">Transferase</keyword>
<dbReference type="eggNOG" id="COG2327">
    <property type="taxonomic scope" value="Bacteria"/>
</dbReference>
<keyword evidence="3" id="KW-1185">Reference proteome</keyword>
<dbReference type="KEGG" id="naz:Aazo_4907"/>
<sequence length="332" mass="38515">MKIAVFGYYNALNAGDDRIQYCITKLFQGNNIIFLPHYLPPPQEYLQNFDWILIGGGGLVFERVGIWINTKQWLKKCKANIGVLGLGVNIISPELLAELSDLIERAEFFYVRDDQSRYLLNNHPKVEVHPDLTWCFPFPVENNSSTSNKIAVNLVPCHWKEFDVEMWFKELSAFQLNPFPLNFNQDRDFDLLKKYFVDSTPQEFSLQPLRESEILVACRYHAIIFAMQMGKPFIAINYDKKVHSLLAEANLSDLCLETTEFALLSEKINFVLANKSEIRETISLFVNQQKEKSIYLTENLQNFVKHQQNNSLTLSSSLKTVLKKILKLKKKY</sequence>
<gene>
    <name evidence="2" type="ordered locus">Aazo_4907</name>
</gene>
<name>D7DYG5_NOSA0</name>
<reference evidence="2 3" key="1">
    <citation type="journal article" date="2010" name="PLoS ONE">
        <title>Genome erosion in a nitrogen-fixing vertically transmitted endosymbiotic multicellular cyanobacterium.</title>
        <authorList>
            <person name="Ran L."/>
            <person name="Larsson J."/>
            <person name="Vigil-Stenman T."/>
            <person name="Nylander J.A."/>
            <person name="Ininbergs K."/>
            <person name="Zheng W.W."/>
            <person name="Lapidus A."/>
            <person name="Lowry S."/>
            <person name="Haselkorn R."/>
            <person name="Bergman B."/>
        </authorList>
    </citation>
    <scope>NUCLEOTIDE SEQUENCE [LARGE SCALE GENOMIC DNA]</scope>
    <source>
        <strain evidence="2 3">0708</strain>
    </source>
</reference>
<organism evidence="2 3">
    <name type="scientific">Nostoc azollae (strain 0708)</name>
    <name type="common">Anabaena azollae (strain 0708)</name>
    <dbReference type="NCBI Taxonomy" id="551115"/>
    <lineage>
        <taxon>Bacteria</taxon>
        <taxon>Bacillati</taxon>
        <taxon>Cyanobacteriota</taxon>
        <taxon>Cyanophyceae</taxon>
        <taxon>Nostocales</taxon>
        <taxon>Nostocaceae</taxon>
        <taxon>Trichormus</taxon>
    </lineage>
</organism>
<proteinExistence type="predicted"/>
<evidence type="ECO:0000313" key="3">
    <source>
        <dbReference type="Proteomes" id="UP000001511"/>
    </source>
</evidence>
<dbReference type="Pfam" id="PF04230">
    <property type="entry name" value="PS_pyruv_trans"/>
    <property type="match status" value="1"/>
</dbReference>
<dbReference type="HOGENOM" id="CLU_836346_0_0_3"/>
<evidence type="ECO:0000313" key="2">
    <source>
        <dbReference type="EMBL" id="ADI66043.1"/>
    </source>
</evidence>
<dbReference type="RefSeq" id="WP_013193053.1">
    <property type="nucleotide sequence ID" value="NC_014248.1"/>
</dbReference>
<dbReference type="InterPro" id="IPR007345">
    <property type="entry name" value="Polysacch_pyruvyl_Trfase"/>
</dbReference>
<dbReference type="OrthoDB" id="3199616at2"/>
<dbReference type="STRING" id="551115.Aazo_4907"/>
<protein>
    <submittedName>
        <fullName evidence="2">Polysaccharide pyruvyl transferase</fullName>
    </submittedName>
</protein>
<dbReference type="GO" id="GO:0016740">
    <property type="term" value="F:transferase activity"/>
    <property type="evidence" value="ECO:0007669"/>
    <property type="project" value="UniProtKB-KW"/>
</dbReference>
<dbReference type="Proteomes" id="UP000001511">
    <property type="component" value="Chromosome"/>
</dbReference>
<accession>D7DYG5</accession>
<dbReference type="EMBL" id="CP002059">
    <property type="protein sequence ID" value="ADI66043.1"/>
    <property type="molecule type" value="Genomic_DNA"/>
</dbReference>
<dbReference type="PANTHER" id="PTHR36836">
    <property type="entry name" value="COLANIC ACID BIOSYNTHESIS PROTEIN WCAK"/>
    <property type="match status" value="1"/>
</dbReference>
<feature type="domain" description="Polysaccharide pyruvyl transferase" evidence="1">
    <location>
        <begin position="13"/>
        <end position="239"/>
    </location>
</feature>